<name>A0A182MEY5_9DIPT</name>
<accession>A0A182MEY5</accession>
<dbReference type="EMBL" id="AXCM01002057">
    <property type="status" value="NOT_ANNOTATED_CDS"/>
    <property type="molecule type" value="Genomic_DNA"/>
</dbReference>
<organism evidence="2 3">
    <name type="scientific">Anopheles culicifacies</name>
    <dbReference type="NCBI Taxonomy" id="139723"/>
    <lineage>
        <taxon>Eukaryota</taxon>
        <taxon>Metazoa</taxon>
        <taxon>Ecdysozoa</taxon>
        <taxon>Arthropoda</taxon>
        <taxon>Hexapoda</taxon>
        <taxon>Insecta</taxon>
        <taxon>Pterygota</taxon>
        <taxon>Neoptera</taxon>
        <taxon>Endopterygota</taxon>
        <taxon>Diptera</taxon>
        <taxon>Nematocera</taxon>
        <taxon>Culicoidea</taxon>
        <taxon>Culicidae</taxon>
        <taxon>Anophelinae</taxon>
        <taxon>Anopheles</taxon>
        <taxon>culicifacies species complex</taxon>
    </lineage>
</organism>
<reference evidence="2" key="2">
    <citation type="submission" date="2020-05" db="UniProtKB">
        <authorList>
            <consortium name="EnsemblMetazoa"/>
        </authorList>
    </citation>
    <scope>IDENTIFICATION</scope>
    <source>
        <strain evidence="2">A-37</strain>
    </source>
</reference>
<protein>
    <submittedName>
        <fullName evidence="2">Uncharacterized protein</fullName>
    </submittedName>
</protein>
<dbReference type="Proteomes" id="UP000075883">
    <property type="component" value="Unassembled WGS sequence"/>
</dbReference>
<dbReference type="AlphaFoldDB" id="A0A182MEY5"/>
<evidence type="ECO:0000313" key="2">
    <source>
        <dbReference type="EnsemblMetazoa" id="ACUA016646-PA"/>
    </source>
</evidence>
<evidence type="ECO:0000313" key="3">
    <source>
        <dbReference type="Proteomes" id="UP000075883"/>
    </source>
</evidence>
<dbReference type="EnsemblMetazoa" id="ACUA016646-RA">
    <property type="protein sequence ID" value="ACUA016646-PA"/>
    <property type="gene ID" value="ACUA016646"/>
</dbReference>
<sequence length="124" mass="13804">MGTVGCSTRFTSNNTIHWIITFSPALKIVTVGRSLIANRTNRLSFSAEFALKQPACVCGEKWLTCRECVASQPFWVCMHTEPDKAGSPTHEKSEQITTRIVRNIVNAPPPDGFDSLHQRSQRDA</sequence>
<reference evidence="3" key="1">
    <citation type="submission" date="2013-09" db="EMBL/GenBank/DDBJ databases">
        <title>The Genome Sequence of Anopheles culicifacies species A.</title>
        <authorList>
            <consortium name="The Broad Institute Genomics Platform"/>
            <person name="Neafsey D.E."/>
            <person name="Besansky N."/>
            <person name="Howell P."/>
            <person name="Walton C."/>
            <person name="Young S.K."/>
            <person name="Zeng Q."/>
            <person name="Gargeya S."/>
            <person name="Fitzgerald M."/>
            <person name="Haas B."/>
            <person name="Abouelleil A."/>
            <person name="Allen A.W."/>
            <person name="Alvarado L."/>
            <person name="Arachchi H.M."/>
            <person name="Berlin A.M."/>
            <person name="Chapman S.B."/>
            <person name="Gainer-Dewar J."/>
            <person name="Goldberg J."/>
            <person name="Griggs A."/>
            <person name="Gujja S."/>
            <person name="Hansen M."/>
            <person name="Howarth C."/>
            <person name="Imamovic A."/>
            <person name="Ireland A."/>
            <person name="Larimer J."/>
            <person name="McCowan C."/>
            <person name="Murphy C."/>
            <person name="Pearson M."/>
            <person name="Poon T.W."/>
            <person name="Priest M."/>
            <person name="Roberts A."/>
            <person name="Saif S."/>
            <person name="Shea T."/>
            <person name="Sisk P."/>
            <person name="Sykes S."/>
            <person name="Wortman J."/>
            <person name="Nusbaum C."/>
            <person name="Birren B."/>
        </authorList>
    </citation>
    <scope>NUCLEOTIDE SEQUENCE [LARGE SCALE GENOMIC DNA]</scope>
    <source>
        <strain evidence="3">A-37</strain>
    </source>
</reference>
<feature type="compositionally biased region" description="Basic and acidic residues" evidence="1">
    <location>
        <begin position="114"/>
        <end position="124"/>
    </location>
</feature>
<evidence type="ECO:0000256" key="1">
    <source>
        <dbReference type="SAM" id="MobiDB-lite"/>
    </source>
</evidence>
<dbReference type="EMBL" id="AXCM01002058">
    <property type="status" value="NOT_ANNOTATED_CDS"/>
    <property type="molecule type" value="Genomic_DNA"/>
</dbReference>
<keyword evidence="3" id="KW-1185">Reference proteome</keyword>
<dbReference type="VEuPathDB" id="VectorBase:ACUA016646"/>
<proteinExistence type="predicted"/>
<feature type="region of interest" description="Disordered" evidence="1">
    <location>
        <begin position="105"/>
        <end position="124"/>
    </location>
</feature>